<dbReference type="Pfam" id="PF11848">
    <property type="entry name" value="DUF3368"/>
    <property type="match status" value="1"/>
</dbReference>
<accession>A0A1H7NAQ7</accession>
<dbReference type="InterPro" id="IPR021799">
    <property type="entry name" value="PIN-like_prokaryotic"/>
</dbReference>
<keyword evidence="2" id="KW-1185">Reference proteome</keyword>
<dbReference type="RefSeq" id="WP_090254062.1">
    <property type="nucleotide sequence ID" value="NZ_FOAA01000011.1"/>
</dbReference>
<name>A0A1H7NAQ7_9GAMM</name>
<evidence type="ECO:0000313" key="2">
    <source>
        <dbReference type="Proteomes" id="UP000199256"/>
    </source>
</evidence>
<evidence type="ECO:0000313" key="1">
    <source>
        <dbReference type="EMBL" id="SEL20035.1"/>
    </source>
</evidence>
<gene>
    <name evidence="1" type="ORF">SAMN05444515_11153</name>
</gene>
<sequence length="82" mass="8773">MRVVSNSSPLIFLGKLDALSVLADCFESVAVPDAVVEELQGQSLPGFIKPYTLSVGGQSFVEGALGRLDLNGICHERSRNPR</sequence>
<dbReference type="AlphaFoldDB" id="A0A1H7NAQ7"/>
<dbReference type="EMBL" id="FOAA01000011">
    <property type="protein sequence ID" value="SEL20035.1"/>
    <property type="molecule type" value="Genomic_DNA"/>
</dbReference>
<dbReference type="STRING" id="1396821.SAMN05444515_11153"/>
<organism evidence="1 2">
    <name type="scientific">Ectothiorhodospira marina</name>
    <dbReference type="NCBI Taxonomy" id="1396821"/>
    <lineage>
        <taxon>Bacteria</taxon>
        <taxon>Pseudomonadati</taxon>
        <taxon>Pseudomonadota</taxon>
        <taxon>Gammaproteobacteria</taxon>
        <taxon>Chromatiales</taxon>
        <taxon>Ectothiorhodospiraceae</taxon>
        <taxon>Ectothiorhodospira</taxon>
    </lineage>
</organism>
<dbReference type="OrthoDB" id="5567844at2"/>
<protein>
    <submittedName>
        <fullName evidence="1">Uncharacterized protein</fullName>
    </submittedName>
</protein>
<dbReference type="Proteomes" id="UP000199256">
    <property type="component" value="Unassembled WGS sequence"/>
</dbReference>
<reference evidence="2" key="1">
    <citation type="submission" date="2016-10" db="EMBL/GenBank/DDBJ databases">
        <authorList>
            <person name="Varghese N."/>
            <person name="Submissions S."/>
        </authorList>
    </citation>
    <scope>NUCLEOTIDE SEQUENCE [LARGE SCALE GENOMIC DNA]</scope>
    <source>
        <strain evidence="2">DSM 241</strain>
    </source>
</reference>
<proteinExistence type="predicted"/>